<keyword evidence="2" id="KW-0732">Signal</keyword>
<dbReference type="InterPro" id="IPR025584">
    <property type="entry name" value="Cthe_2159"/>
</dbReference>
<gene>
    <name evidence="3" type="ORF">GCM10025876_21040</name>
</gene>
<evidence type="ECO:0000313" key="4">
    <source>
        <dbReference type="Proteomes" id="UP001157125"/>
    </source>
</evidence>
<dbReference type="EMBL" id="BSUN01000001">
    <property type="protein sequence ID" value="GMA35900.1"/>
    <property type="molecule type" value="Genomic_DNA"/>
</dbReference>
<dbReference type="Proteomes" id="UP001157125">
    <property type="component" value="Unassembled WGS sequence"/>
</dbReference>
<name>A0ABQ6IDS7_9MICO</name>
<keyword evidence="4" id="KW-1185">Reference proteome</keyword>
<proteinExistence type="predicted"/>
<comment type="caution">
    <text evidence="3">The sequence shown here is derived from an EMBL/GenBank/DDBJ whole genome shotgun (WGS) entry which is preliminary data.</text>
</comment>
<feature type="signal peptide" evidence="2">
    <location>
        <begin position="1"/>
        <end position="25"/>
    </location>
</feature>
<evidence type="ECO:0000313" key="3">
    <source>
        <dbReference type="EMBL" id="GMA35900.1"/>
    </source>
</evidence>
<evidence type="ECO:0000256" key="2">
    <source>
        <dbReference type="SAM" id="SignalP"/>
    </source>
</evidence>
<protein>
    <recommendedName>
        <fullName evidence="5">Carbohydrate-binding domain-containing protein</fullName>
    </recommendedName>
</protein>
<evidence type="ECO:0008006" key="5">
    <source>
        <dbReference type="Google" id="ProtNLM"/>
    </source>
</evidence>
<feature type="region of interest" description="Disordered" evidence="1">
    <location>
        <begin position="32"/>
        <end position="52"/>
    </location>
</feature>
<dbReference type="RefSeq" id="WP_284328273.1">
    <property type="nucleotide sequence ID" value="NZ_BSUN01000001.1"/>
</dbReference>
<dbReference type="Pfam" id="PF14262">
    <property type="entry name" value="Cthe_2159"/>
    <property type="match status" value="1"/>
</dbReference>
<evidence type="ECO:0000256" key="1">
    <source>
        <dbReference type="SAM" id="MobiDB-lite"/>
    </source>
</evidence>
<dbReference type="PROSITE" id="PS51257">
    <property type="entry name" value="PROKAR_LIPOPROTEIN"/>
    <property type="match status" value="1"/>
</dbReference>
<accession>A0ABQ6IDS7</accession>
<feature type="chain" id="PRO_5046495955" description="Carbohydrate-binding domain-containing protein" evidence="2">
    <location>
        <begin position="26"/>
        <end position="313"/>
    </location>
</feature>
<reference evidence="4" key="1">
    <citation type="journal article" date="2019" name="Int. J. Syst. Evol. Microbiol.">
        <title>The Global Catalogue of Microorganisms (GCM) 10K type strain sequencing project: providing services to taxonomists for standard genome sequencing and annotation.</title>
        <authorList>
            <consortium name="The Broad Institute Genomics Platform"/>
            <consortium name="The Broad Institute Genome Sequencing Center for Infectious Disease"/>
            <person name="Wu L."/>
            <person name="Ma J."/>
        </authorList>
    </citation>
    <scope>NUCLEOTIDE SEQUENCE [LARGE SCALE GENOMIC DNA]</scope>
    <source>
        <strain evidence="4">NBRC 112299</strain>
    </source>
</reference>
<sequence>MRRSTANALAGIGLGALLLTGCSVTDGDADATGTVTDQTTESSDTATDATTTEETQIDVTAITEATSIDDFGIEEVDLSYDTADATTITLADGASSVDGAGASVDGDTVTITESGTYVLSGSLSAGQVVVDGDKADVTLVLDGVDITAADVAGINVVDADWVVLALADGSTNAVSDAAGATESDEEDAPNAAIYSTADLWITGGGSLSVTGVAADGITSKDSLVVDSGTVTVTATDDGIRGKDHLVIQGGDLAVDSGGDSLKSDNEADADDASALVGRLWIAGGTLTLTSEADAMDAYNQAHHLGWRHLDFCG</sequence>
<organism evidence="3 4">
    <name type="scientific">Demequina litorisediminis</name>
    <dbReference type="NCBI Taxonomy" id="1849022"/>
    <lineage>
        <taxon>Bacteria</taxon>
        <taxon>Bacillati</taxon>
        <taxon>Actinomycetota</taxon>
        <taxon>Actinomycetes</taxon>
        <taxon>Micrococcales</taxon>
        <taxon>Demequinaceae</taxon>
        <taxon>Demequina</taxon>
    </lineage>
</organism>